<dbReference type="GO" id="GO:0019305">
    <property type="term" value="P:dTDP-rhamnose biosynthetic process"/>
    <property type="evidence" value="ECO:0007669"/>
    <property type="project" value="UniProtKB-UniPathway"/>
</dbReference>
<feature type="domain" description="RmlD-like substrate binding" evidence="3">
    <location>
        <begin position="4"/>
        <end position="278"/>
    </location>
</feature>
<dbReference type="CDD" id="cd05254">
    <property type="entry name" value="dTDP_HR_like_SDR_e"/>
    <property type="match status" value="1"/>
</dbReference>
<evidence type="ECO:0000256" key="2">
    <source>
        <dbReference type="RuleBase" id="RU364082"/>
    </source>
</evidence>
<comment type="pathway">
    <text evidence="2">Carbohydrate biosynthesis; dTDP-L-rhamnose biosynthesis.</text>
</comment>
<dbReference type="InterPro" id="IPR029903">
    <property type="entry name" value="RmlD-like-bd"/>
</dbReference>
<dbReference type="SUPFAM" id="SSF51735">
    <property type="entry name" value="NAD(P)-binding Rossmann-fold domains"/>
    <property type="match status" value="1"/>
</dbReference>
<dbReference type="Gene3D" id="3.40.50.720">
    <property type="entry name" value="NAD(P)-binding Rossmann-like Domain"/>
    <property type="match status" value="1"/>
</dbReference>
<keyword evidence="2" id="KW-0560">Oxidoreductase</keyword>
<dbReference type="AlphaFoldDB" id="A0A1I2W3Y7"/>
<evidence type="ECO:0000259" key="3">
    <source>
        <dbReference type="Pfam" id="PF04321"/>
    </source>
</evidence>
<evidence type="ECO:0000256" key="1">
    <source>
        <dbReference type="ARBA" id="ARBA00010944"/>
    </source>
</evidence>
<dbReference type="EC" id="1.1.1.133" evidence="2"/>
<protein>
    <recommendedName>
        <fullName evidence="2">dTDP-4-dehydrorhamnose reductase</fullName>
        <ecNumber evidence="2">1.1.1.133</ecNumber>
    </recommendedName>
</protein>
<keyword evidence="2" id="KW-0521">NADP</keyword>
<proteinExistence type="inferred from homology"/>
<dbReference type="RefSeq" id="WP_093674716.1">
    <property type="nucleotide sequence ID" value="NZ_FOOY01000035.1"/>
</dbReference>
<dbReference type="UniPathway" id="UPA00124"/>
<dbReference type="FunFam" id="3.40.50.720:FF:000159">
    <property type="entry name" value="dTDP-4-dehydrorhamnose reductase"/>
    <property type="match status" value="1"/>
</dbReference>
<dbReference type="Pfam" id="PF04321">
    <property type="entry name" value="RmlD_sub_bind"/>
    <property type="match status" value="1"/>
</dbReference>
<dbReference type="GO" id="GO:0008831">
    <property type="term" value="F:dTDP-4-dehydrorhamnose reductase activity"/>
    <property type="evidence" value="ECO:0007669"/>
    <property type="project" value="UniProtKB-EC"/>
</dbReference>
<dbReference type="OrthoDB" id="9803892at2"/>
<comment type="similarity">
    <text evidence="1 2">Belongs to the dTDP-4-dehydrorhamnose reductase family.</text>
</comment>
<evidence type="ECO:0000313" key="4">
    <source>
        <dbReference type="EMBL" id="SFG96168.1"/>
    </source>
</evidence>
<reference evidence="5" key="1">
    <citation type="submission" date="2016-10" db="EMBL/GenBank/DDBJ databases">
        <authorList>
            <person name="Varghese N."/>
            <person name="Submissions S."/>
        </authorList>
    </citation>
    <scope>NUCLEOTIDE SEQUENCE [LARGE SCALE GENOMIC DNA]</scope>
    <source>
        <strain evidence="5">ATCC 700379</strain>
    </source>
</reference>
<dbReference type="InterPro" id="IPR036291">
    <property type="entry name" value="NAD(P)-bd_dom_sf"/>
</dbReference>
<dbReference type="Proteomes" id="UP000198752">
    <property type="component" value="Unassembled WGS sequence"/>
</dbReference>
<keyword evidence="5" id="KW-1185">Reference proteome</keyword>
<dbReference type="NCBIfam" id="TIGR01214">
    <property type="entry name" value="rmlD"/>
    <property type="match status" value="1"/>
</dbReference>
<sequence>MSSKVLVTGGHGQLGTELTLMLQEKGLEAFGLGHQELDITDLDHVRKVFNEIKPDVVCHTAAYTAVDKAESDRNGAFLVNAYGTRNVAIVAEEIGAKLVYVSTDYVFNGEKEGAYCEFDTPSPLGVYGQSKYAGEQFVHDFHSKFFIARTSWVYGQYGGNFVKTMLKLAETHDQVKVVNDQRGCPTYTRDLAEKIIELFQTDNYGVYHLSNSGSCTWYEFAKEIFEIKGINIKVNPCTTEEFPRPAKRPKNSEFEHMALRLNGFKDIVKWQDSLKTYLLD</sequence>
<evidence type="ECO:0000313" key="5">
    <source>
        <dbReference type="Proteomes" id="UP000198752"/>
    </source>
</evidence>
<dbReference type="STRING" id="269670.SAMN02982927_03390"/>
<dbReference type="PANTHER" id="PTHR10491:SF4">
    <property type="entry name" value="METHIONINE ADENOSYLTRANSFERASE 2 SUBUNIT BETA"/>
    <property type="match status" value="1"/>
</dbReference>
<name>A0A1I2W3Y7_9BACL</name>
<dbReference type="Gene3D" id="3.90.25.10">
    <property type="entry name" value="UDP-galactose 4-epimerase, domain 1"/>
    <property type="match status" value="1"/>
</dbReference>
<dbReference type="PANTHER" id="PTHR10491">
    <property type="entry name" value="DTDP-4-DEHYDRORHAMNOSE REDUCTASE"/>
    <property type="match status" value="1"/>
</dbReference>
<organism evidence="4 5">
    <name type="scientific">Sporolactobacillus nakayamae</name>
    <dbReference type="NCBI Taxonomy" id="269670"/>
    <lineage>
        <taxon>Bacteria</taxon>
        <taxon>Bacillati</taxon>
        <taxon>Bacillota</taxon>
        <taxon>Bacilli</taxon>
        <taxon>Bacillales</taxon>
        <taxon>Sporolactobacillaceae</taxon>
        <taxon>Sporolactobacillus</taxon>
    </lineage>
</organism>
<dbReference type="GO" id="GO:0005829">
    <property type="term" value="C:cytosol"/>
    <property type="evidence" value="ECO:0007669"/>
    <property type="project" value="TreeGrafter"/>
</dbReference>
<accession>A0A1I2W3Y7</accession>
<comment type="function">
    <text evidence="2">Catalyzes the reduction of dTDP-6-deoxy-L-lyxo-4-hexulose to yield dTDP-L-rhamnose.</text>
</comment>
<dbReference type="InterPro" id="IPR005913">
    <property type="entry name" value="dTDP_dehydrorham_reduct"/>
</dbReference>
<gene>
    <name evidence="4" type="ORF">SAMN02982927_03390</name>
</gene>
<dbReference type="EMBL" id="FOOY01000035">
    <property type="protein sequence ID" value="SFG96168.1"/>
    <property type="molecule type" value="Genomic_DNA"/>
</dbReference>